<organism evidence="6 7">
    <name type="scientific">Saccharibacillus brassicae</name>
    <dbReference type="NCBI Taxonomy" id="2583377"/>
    <lineage>
        <taxon>Bacteria</taxon>
        <taxon>Bacillati</taxon>
        <taxon>Bacillota</taxon>
        <taxon>Bacilli</taxon>
        <taxon>Bacillales</taxon>
        <taxon>Paenibacillaceae</taxon>
        <taxon>Saccharibacillus</taxon>
    </lineage>
</organism>
<dbReference type="EMBL" id="CP041217">
    <property type="protein sequence ID" value="QDH21709.1"/>
    <property type="molecule type" value="Genomic_DNA"/>
</dbReference>
<sequence length="341" mass="37176">MPVTIKDVAREAGVSPSTVSRVLSNHPRISAATARKVREIMQEMGYHPNLMAKSLVSRTTRSLCVVLPKPAEELFLNLFFMELIRGIVAQAAHDGYDVLISPGASATEEIEAVARLVNGRRVDGVILLYSRRDDPVVEFLRERDFPFVLVGRSPQYPDVRSVDTDNVRAAYDAANHLIALGHTRIGFVGGPPELVVSADRLEGYRRALAEAGLPVRGEWIVEGEFLQDSGVRAMSLLMRLDERPSALLVVDDFVALGVLRGLPELNLRVPQDLSLVSFNNLALAELANPPISSVDIGIYELGRAASGSLIAAVQPAADEQAPKRQIVPHRLIVRQSSGRAD</sequence>
<dbReference type="Proteomes" id="UP000316968">
    <property type="component" value="Chromosome"/>
</dbReference>
<dbReference type="GO" id="GO:0000976">
    <property type="term" value="F:transcription cis-regulatory region binding"/>
    <property type="evidence" value="ECO:0007669"/>
    <property type="project" value="TreeGrafter"/>
</dbReference>
<dbReference type="InterPro" id="IPR010982">
    <property type="entry name" value="Lambda_DNA-bd_dom_sf"/>
</dbReference>
<dbReference type="PRINTS" id="PR00036">
    <property type="entry name" value="HTHLACI"/>
</dbReference>
<keyword evidence="2" id="KW-0238">DNA-binding</keyword>
<evidence type="ECO:0000313" key="6">
    <source>
        <dbReference type="EMBL" id="QDH21709.1"/>
    </source>
</evidence>
<dbReference type="Pfam" id="PF13377">
    <property type="entry name" value="Peripla_BP_3"/>
    <property type="match status" value="1"/>
</dbReference>
<reference evidence="6 7" key="1">
    <citation type="submission" date="2019-06" db="EMBL/GenBank/DDBJ databases">
        <title>Saccharibacillus brassicae sp. nov., an endophytic bacterium isolated from Chinese cabbage seeds (Brassica pekinensis).</title>
        <authorList>
            <person name="Jiang L."/>
            <person name="Lee J."/>
            <person name="Kim S.W."/>
        </authorList>
    </citation>
    <scope>NUCLEOTIDE SEQUENCE [LARGE SCALE GENOMIC DNA]</scope>
    <source>
        <strain evidence="7">KCTC 43072 / ATSA2</strain>
    </source>
</reference>
<evidence type="ECO:0000313" key="7">
    <source>
        <dbReference type="Proteomes" id="UP000316968"/>
    </source>
</evidence>
<feature type="domain" description="HTH lacI-type" evidence="4">
    <location>
        <begin position="3"/>
        <end position="57"/>
    </location>
</feature>
<name>A0A4Y6UVH0_SACBS</name>
<dbReference type="Gene3D" id="3.40.50.2300">
    <property type="match status" value="2"/>
</dbReference>
<dbReference type="SUPFAM" id="SSF47413">
    <property type="entry name" value="lambda repressor-like DNA-binding domains"/>
    <property type="match status" value="1"/>
</dbReference>
<dbReference type="InterPro" id="IPR028082">
    <property type="entry name" value="Peripla_BP_I"/>
</dbReference>
<dbReference type="SMART" id="SM00354">
    <property type="entry name" value="HTH_LACI"/>
    <property type="match status" value="1"/>
</dbReference>
<dbReference type="KEGG" id="saca:FFV09_13155"/>
<protein>
    <submittedName>
        <fullName evidence="6">LacI family transcriptional regulator</fullName>
    </submittedName>
</protein>
<dbReference type="Pfam" id="PF00356">
    <property type="entry name" value="LacI"/>
    <property type="match status" value="1"/>
</dbReference>
<dbReference type="Gene3D" id="1.10.260.40">
    <property type="entry name" value="lambda repressor-like DNA-binding domains"/>
    <property type="match status" value="1"/>
</dbReference>
<keyword evidence="3" id="KW-0804">Transcription</keyword>
<evidence type="ECO:0000256" key="3">
    <source>
        <dbReference type="ARBA" id="ARBA00023163"/>
    </source>
</evidence>
<dbReference type="RefSeq" id="WP_141448254.1">
    <property type="nucleotide sequence ID" value="NZ_CBCSAZ010000007.1"/>
</dbReference>
<dbReference type="InterPro" id="IPR046335">
    <property type="entry name" value="LacI/GalR-like_sensor"/>
</dbReference>
<feature type="domain" description="HTH cro/C1-type" evidence="5">
    <location>
        <begin position="4"/>
        <end position="47"/>
    </location>
</feature>
<dbReference type="SUPFAM" id="SSF53822">
    <property type="entry name" value="Periplasmic binding protein-like I"/>
    <property type="match status" value="1"/>
</dbReference>
<accession>A0A4Y6UVH0</accession>
<dbReference type="CDD" id="cd01392">
    <property type="entry name" value="HTH_LacI"/>
    <property type="match status" value="1"/>
</dbReference>
<dbReference type="PROSITE" id="PS00356">
    <property type="entry name" value="HTH_LACI_1"/>
    <property type="match status" value="1"/>
</dbReference>
<proteinExistence type="predicted"/>
<dbReference type="AlphaFoldDB" id="A0A4Y6UVH0"/>
<keyword evidence="7" id="KW-1185">Reference proteome</keyword>
<dbReference type="PROSITE" id="PS50932">
    <property type="entry name" value="HTH_LACI_2"/>
    <property type="match status" value="1"/>
</dbReference>
<keyword evidence="1" id="KW-0805">Transcription regulation</keyword>
<dbReference type="InterPro" id="IPR000843">
    <property type="entry name" value="HTH_LacI"/>
</dbReference>
<dbReference type="GO" id="GO:0003700">
    <property type="term" value="F:DNA-binding transcription factor activity"/>
    <property type="evidence" value="ECO:0007669"/>
    <property type="project" value="TreeGrafter"/>
</dbReference>
<dbReference type="PANTHER" id="PTHR30146">
    <property type="entry name" value="LACI-RELATED TRANSCRIPTIONAL REPRESSOR"/>
    <property type="match status" value="1"/>
</dbReference>
<dbReference type="CDD" id="cd06294">
    <property type="entry name" value="PBP1_MalR-like"/>
    <property type="match status" value="1"/>
</dbReference>
<dbReference type="PROSITE" id="PS50943">
    <property type="entry name" value="HTH_CROC1"/>
    <property type="match status" value="1"/>
</dbReference>
<evidence type="ECO:0000259" key="5">
    <source>
        <dbReference type="PROSITE" id="PS50943"/>
    </source>
</evidence>
<dbReference type="PANTHER" id="PTHR30146:SF109">
    <property type="entry name" value="HTH-TYPE TRANSCRIPTIONAL REGULATOR GALS"/>
    <property type="match status" value="1"/>
</dbReference>
<gene>
    <name evidence="6" type="ORF">FFV09_13155</name>
</gene>
<evidence type="ECO:0000256" key="1">
    <source>
        <dbReference type="ARBA" id="ARBA00023015"/>
    </source>
</evidence>
<dbReference type="InterPro" id="IPR001387">
    <property type="entry name" value="Cro/C1-type_HTH"/>
</dbReference>
<evidence type="ECO:0000256" key="2">
    <source>
        <dbReference type="ARBA" id="ARBA00023125"/>
    </source>
</evidence>
<evidence type="ECO:0000259" key="4">
    <source>
        <dbReference type="PROSITE" id="PS50932"/>
    </source>
</evidence>
<dbReference type="OrthoDB" id="9788209at2"/>